<dbReference type="Proteomes" id="UP000297861">
    <property type="component" value="Unassembled WGS sequence"/>
</dbReference>
<sequence>MPQSKQYLDILPRFVQKLYKSYQNSKKKSKWLKQGKPMPVPHIVKQELINEYKNKHHISVLIESGTYLGDMVWAQQDNFDKIYTIELSLSLHKLAQKRFRKKPHIHVLQGDSGKVMAIIVKEITSKAIFWLDGHYSGGITARGDKDCPIWEELKAIFSTNTEHIILIDDARLFIGERDYPSLSGVKTFILEQYPNSKIEVKNDSIIVELEK</sequence>
<evidence type="ECO:0008006" key="3">
    <source>
        <dbReference type="Google" id="ProtNLM"/>
    </source>
</evidence>
<evidence type="ECO:0000313" key="2">
    <source>
        <dbReference type="Proteomes" id="UP000297861"/>
    </source>
</evidence>
<proteinExistence type="predicted"/>
<reference evidence="1 2" key="1">
    <citation type="submission" date="2019-03" db="EMBL/GenBank/DDBJ databases">
        <title>San Antonio Military Medical Center submission to MRSN (WRAIR), pending publication.</title>
        <authorList>
            <person name="Blyth D.M."/>
            <person name="Mccarthy S.L."/>
            <person name="Schall S.E."/>
            <person name="Stam J.A."/>
            <person name="Ong A.C."/>
            <person name="Mcgann P.T."/>
        </authorList>
    </citation>
    <scope>NUCLEOTIDE SEQUENCE [LARGE SCALE GENOMIC DNA]</scope>
    <source>
        <strain evidence="1 2">MRSN571793</strain>
    </source>
</reference>
<accession>A0A4Y8L8L7</accession>
<dbReference type="STRING" id="1121485.GCA_000426485_00107"/>
<organism evidence="1 2">
    <name type="scientific">Dysgonomonas capnocytophagoides</name>
    <dbReference type="NCBI Taxonomy" id="45254"/>
    <lineage>
        <taxon>Bacteria</taxon>
        <taxon>Pseudomonadati</taxon>
        <taxon>Bacteroidota</taxon>
        <taxon>Bacteroidia</taxon>
        <taxon>Bacteroidales</taxon>
        <taxon>Dysgonomonadaceae</taxon>
        <taxon>Dysgonomonas</taxon>
    </lineage>
</organism>
<keyword evidence="2" id="KW-1185">Reference proteome</keyword>
<dbReference type="RefSeq" id="WP_134435344.1">
    <property type="nucleotide sequence ID" value="NZ_SOML01000001.1"/>
</dbReference>
<evidence type="ECO:0000313" key="1">
    <source>
        <dbReference type="EMBL" id="TFD98913.1"/>
    </source>
</evidence>
<comment type="caution">
    <text evidence="1">The sequence shown here is derived from an EMBL/GenBank/DDBJ whole genome shotgun (WGS) entry which is preliminary data.</text>
</comment>
<dbReference type="OrthoDB" id="5329963at2"/>
<dbReference type="AlphaFoldDB" id="A0A4Y8L8L7"/>
<protein>
    <recommendedName>
        <fullName evidence="3">Class I SAM-dependent methyltransferase</fullName>
    </recommendedName>
</protein>
<dbReference type="EMBL" id="SOML01000001">
    <property type="protein sequence ID" value="TFD98913.1"/>
    <property type="molecule type" value="Genomic_DNA"/>
</dbReference>
<name>A0A4Y8L8L7_9BACT</name>
<gene>
    <name evidence="1" type="ORF">E2605_02170</name>
</gene>